<dbReference type="OrthoDB" id="5866965at2759"/>
<dbReference type="AlphaFoldDB" id="A0A368GRP4"/>
<organism evidence="1 2">
    <name type="scientific">Ancylostoma caninum</name>
    <name type="common">Dog hookworm</name>
    <dbReference type="NCBI Taxonomy" id="29170"/>
    <lineage>
        <taxon>Eukaryota</taxon>
        <taxon>Metazoa</taxon>
        <taxon>Ecdysozoa</taxon>
        <taxon>Nematoda</taxon>
        <taxon>Chromadorea</taxon>
        <taxon>Rhabditida</taxon>
        <taxon>Rhabditina</taxon>
        <taxon>Rhabditomorpha</taxon>
        <taxon>Strongyloidea</taxon>
        <taxon>Ancylostomatidae</taxon>
        <taxon>Ancylostomatinae</taxon>
        <taxon>Ancylostoma</taxon>
    </lineage>
</organism>
<accession>A0A368GRP4</accession>
<gene>
    <name evidence="1" type="ORF">ANCCAN_06967</name>
</gene>
<name>A0A368GRP4_ANCCA</name>
<protein>
    <submittedName>
        <fullName evidence="1">Uncharacterized protein</fullName>
    </submittedName>
</protein>
<sequence>MKNWGVKVDISIIKRLISILKENNEMGIENMPQVVMNIKQRRDVPQNITKNIYPGTLNVPVFDNQVVSIFLCKDGQMPTHEELDEGIVVYSRGTGGTIPHYSYNIDAFSYVLFFPGGEQSFVKDKLPKSTEVTKKKETRKSSNKV</sequence>
<comment type="caution">
    <text evidence="1">The sequence shown here is derived from an EMBL/GenBank/DDBJ whole genome shotgun (WGS) entry which is preliminary data.</text>
</comment>
<evidence type="ECO:0000313" key="1">
    <source>
        <dbReference type="EMBL" id="RCN47036.1"/>
    </source>
</evidence>
<proteinExistence type="predicted"/>
<reference evidence="1 2" key="1">
    <citation type="submission" date="2014-10" db="EMBL/GenBank/DDBJ databases">
        <title>Draft genome of the hookworm Ancylostoma caninum.</title>
        <authorList>
            <person name="Mitreva M."/>
        </authorList>
    </citation>
    <scope>NUCLEOTIDE SEQUENCE [LARGE SCALE GENOMIC DNA]</scope>
    <source>
        <strain evidence="1 2">Baltimore</strain>
    </source>
</reference>
<keyword evidence="2" id="KW-1185">Reference proteome</keyword>
<dbReference type="EMBL" id="JOJR01000069">
    <property type="protein sequence ID" value="RCN47036.1"/>
    <property type="molecule type" value="Genomic_DNA"/>
</dbReference>
<dbReference type="Proteomes" id="UP000252519">
    <property type="component" value="Unassembled WGS sequence"/>
</dbReference>
<evidence type="ECO:0000313" key="2">
    <source>
        <dbReference type="Proteomes" id="UP000252519"/>
    </source>
</evidence>